<dbReference type="Proteomes" id="UP000492821">
    <property type="component" value="Unassembled WGS sequence"/>
</dbReference>
<reference evidence="2" key="2">
    <citation type="submission" date="2020-10" db="UniProtKB">
        <authorList>
            <consortium name="WormBaseParasite"/>
        </authorList>
    </citation>
    <scope>IDENTIFICATION</scope>
</reference>
<protein>
    <submittedName>
        <fullName evidence="2">Ovule protein</fullName>
    </submittedName>
</protein>
<evidence type="ECO:0000313" key="1">
    <source>
        <dbReference type="Proteomes" id="UP000492821"/>
    </source>
</evidence>
<accession>A0A7E4W1U0</accession>
<organism evidence="1 2">
    <name type="scientific">Panagrellus redivivus</name>
    <name type="common">Microworm</name>
    <dbReference type="NCBI Taxonomy" id="6233"/>
    <lineage>
        <taxon>Eukaryota</taxon>
        <taxon>Metazoa</taxon>
        <taxon>Ecdysozoa</taxon>
        <taxon>Nematoda</taxon>
        <taxon>Chromadorea</taxon>
        <taxon>Rhabditida</taxon>
        <taxon>Tylenchina</taxon>
        <taxon>Panagrolaimomorpha</taxon>
        <taxon>Panagrolaimoidea</taxon>
        <taxon>Panagrolaimidae</taxon>
        <taxon>Panagrellus</taxon>
    </lineage>
</organism>
<proteinExistence type="predicted"/>
<reference evidence="1" key="1">
    <citation type="journal article" date="2013" name="Genetics">
        <title>The draft genome and transcriptome of Panagrellus redivivus are shaped by the harsh demands of a free-living lifestyle.</title>
        <authorList>
            <person name="Srinivasan J."/>
            <person name="Dillman A.R."/>
            <person name="Macchietto M.G."/>
            <person name="Heikkinen L."/>
            <person name="Lakso M."/>
            <person name="Fracchia K.M."/>
            <person name="Antoshechkin I."/>
            <person name="Mortazavi A."/>
            <person name="Wong G."/>
            <person name="Sternberg P.W."/>
        </authorList>
    </citation>
    <scope>NUCLEOTIDE SEQUENCE [LARGE SCALE GENOMIC DNA]</scope>
    <source>
        <strain evidence="1">MT8872</strain>
    </source>
</reference>
<name>A0A7E4W1U0_PANRE</name>
<keyword evidence="1" id="KW-1185">Reference proteome</keyword>
<sequence length="71" mass="7673">MHVCKTTLPAIVYQHHRKASHNNPASITRVSSLLSPSTITVKPGPIPSSKLTIAHDLFLATKESQTVGGHY</sequence>
<dbReference type="AlphaFoldDB" id="A0A7E4W1U0"/>
<dbReference type="WBParaSite" id="Pan_g598.t1">
    <property type="protein sequence ID" value="Pan_g598.t1"/>
    <property type="gene ID" value="Pan_g598"/>
</dbReference>
<evidence type="ECO:0000313" key="2">
    <source>
        <dbReference type="WBParaSite" id="Pan_g598.t1"/>
    </source>
</evidence>